<dbReference type="PANTHER" id="PTHR32385:SF15">
    <property type="entry name" value="INOSITOL PHOSPHOCERAMIDE MANNOSYLTRANSFERASE 1"/>
    <property type="match status" value="1"/>
</dbReference>
<dbReference type="InterPro" id="IPR029044">
    <property type="entry name" value="Nucleotide-diphossugar_trans"/>
</dbReference>
<dbReference type="RefSeq" id="WP_246926013.1">
    <property type="nucleotide sequence ID" value="NZ_CP140151.1"/>
</dbReference>
<evidence type="ECO:0000313" key="2">
    <source>
        <dbReference type="EMBL" id="WQH08042.1"/>
    </source>
</evidence>
<name>A0ABZ0Y9B2_9GAMM</name>
<dbReference type="Proteomes" id="UP001321908">
    <property type="component" value="Chromosome"/>
</dbReference>
<evidence type="ECO:0000313" key="3">
    <source>
        <dbReference type="Proteomes" id="UP001321908"/>
    </source>
</evidence>
<gene>
    <name evidence="2" type="ORF">SR908_11155</name>
</gene>
<accession>A0ABZ0Y9B2</accession>
<dbReference type="SUPFAM" id="SSF53448">
    <property type="entry name" value="Nucleotide-diphospho-sugar transferases"/>
    <property type="match status" value="1"/>
</dbReference>
<dbReference type="InterPro" id="IPR007577">
    <property type="entry name" value="GlycoTrfase_DXD_sugar-bd_CS"/>
</dbReference>
<keyword evidence="3" id="KW-1185">Reference proteome</keyword>
<reference evidence="2 3" key="1">
    <citation type="submission" date="2023-11" db="EMBL/GenBank/DDBJ databases">
        <title>MicrobeMod: A computational toolkit for identifying prokaryotic methylation and restriction-modification with nanopore sequencing.</title>
        <authorList>
            <person name="Crits-Christoph A."/>
            <person name="Kang S.C."/>
            <person name="Lee H."/>
            <person name="Ostrov N."/>
        </authorList>
    </citation>
    <scope>NUCLEOTIDE SEQUENCE [LARGE SCALE GENOMIC DNA]</scope>
    <source>
        <strain evidence="2 3">ATCC 43984</strain>
    </source>
</reference>
<sequence>MPSDSNSSDHHHKRSEFIRKLIQEKQKAQFTRNGAHGIPKTIVQFWHDLSELPEDVAECITSWSQWENRGFAHRLFDRQSAEDFISRTLSYEHVLAFGRCYHPAMQADYFRLCYIFVEGGLYVDADDVCIATDISLLFHGSQLKVQPLCYDIDSDSMVGPEDFLKQSPEPKNWIFYVNNNPLVGRKGDPIVERSLMRSTRQLNDADRGDLLEIQSATGPGNLSRTIFEMGAASDIEGDLLILKDWEATAISKWPLSYRNDARNWRHSNQKSFDVSEGRVK</sequence>
<dbReference type="EMBL" id="CP140151">
    <property type="protein sequence ID" value="WQH08042.1"/>
    <property type="molecule type" value="Genomic_DNA"/>
</dbReference>
<protein>
    <submittedName>
        <fullName evidence="2">Glycosyltransferase</fullName>
    </submittedName>
</protein>
<keyword evidence="1" id="KW-0808">Transferase</keyword>
<organism evidence="2 3">
    <name type="scientific">Chromohalobacter canadensis</name>
    <dbReference type="NCBI Taxonomy" id="141389"/>
    <lineage>
        <taxon>Bacteria</taxon>
        <taxon>Pseudomonadati</taxon>
        <taxon>Pseudomonadota</taxon>
        <taxon>Gammaproteobacteria</taxon>
        <taxon>Oceanospirillales</taxon>
        <taxon>Halomonadaceae</taxon>
        <taxon>Chromohalobacter</taxon>
    </lineage>
</organism>
<dbReference type="PANTHER" id="PTHR32385">
    <property type="entry name" value="MANNOSYL PHOSPHORYLINOSITOL CERAMIDE SYNTHASE"/>
    <property type="match status" value="1"/>
</dbReference>
<dbReference type="Pfam" id="PF04488">
    <property type="entry name" value="Gly_transf_sug"/>
    <property type="match status" value="1"/>
</dbReference>
<dbReference type="Gene3D" id="3.90.550.20">
    <property type="match status" value="1"/>
</dbReference>
<dbReference type="InterPro" id="IPR051706">
    <property type="entry name" value="Glycosyltransferase_domain"/>
</dbReference>
<proteinExistence type="predicted"/>
<evidence type="ECO:0000256" key="1">
    <source>
        <dbReference type="ARBA" id="ARBA00022679"/>
    </source>
</evidence>